<evidence type="ECO:0000256" key="2">
    <source>
        <dbReference type="ARBA" id="ARBA00023110"/>
    </source>
</evidence>
<dbReference type="InterPro" id="IPR044609">
    <property type="entry name" value="FKBP2/11"/>
</dbReference>
<evidence type="ECO:0000256" key="3">
    <source>
        <dbReference type="ARBA" id="ARBA00023235"/>
    </source>
</evidence>
<comment type="catalytic activity">
    <reaction evidence="1 4 5">
        <text>[protein]-peptidylproline (omega=180) = [protein]-peptidylproline (omega=0)</text>
        <dbReference type="Rhea" id="RHEA:16237"/>
        <dbReference type="Rhea" id="RHEA-COMP:10747"/>
        <dbReference type="Rhea" id="RHEA-COMP:10748"/>
        <dbReference type="ChEBI" id="CHEBI:83833"/>
        <dbReference type="ChEBI" id="CHEBI:83834"/>
        <dbReference type="EC" id="5.2.1.8"/>
    </reaction>
</comment>
<dbReference type="InterPro" id="IPR001179">
    <property type="entry name" value="PPIase_FKBP_dom"/>
</dbReference>
<proteinExistence type="inferred from homology"/>
<keyword evidence="2 4" id="KW-0697">Rotamase</keyword>
<dbReference type="EC" id="5.2.1.8" evidence="5"/>
<comment type="similarity">
    <text evidence="5">Belongs to the FKBP-type PPIase family.</text>
</comment>
<dbReference type="EMBL" id="JACHKA010000001">
    <property type="protein sequence ID" value="MBB5986502.1"/>
    <property type="molecule type" value="Genomic_DNA"/>
</dbReference>
<evidence type="ECO:0000256" key="4">
    <source>
        <dbReference type="PROSITE-ProRule" id="PRU00277"/>
    </source>
</evidence>
<keyword evidence="3 4" id="KW-0413">Isomerase</keyword>
<gene>
    <name evidence="8" type="ORF">HNP60_002476</name>
</gene>
<evidence type="ECO:0000313" key="9">
    <source>
        <dbReference type="Proteomes" id="UP001138540"/>
    </source>
</evidence>
<feature type="signal peptide" evidence="6">
    <location>
        <begin position="1"/>
        <end position="23"/>
    </location>
</feature>
<dbReference type="PANTHER" id="PTHR45779:SF7">
    <property type="entry name" value="PEPTIDYLPROLYL ISOMERASE"/>
    <property type="match status" value="1"/>
</dbReference>
<keyword evidence="9" id="KW-1185">Reference proteome</keyword>
<dbReference type="GO" id="GO:0016853">
    <property type="term" value="F:isomerase activity"/>
    <property type="evidence" value="ECO:0007669"/>
    <property type="project" value="UniProtKB-KW"/>
</dbReference>
<protein>
    <recommendedName>
        <fullName evidence="5">Peptidyl-prolyl cis-trans isomerase</fullName>
        <ecNumber evidence="5">5.2.1.8</ecNumber>
    </recommendedName>
</protein>
<dbReference type="Gene3D" id="3.10.50.40">
    <property type="match status" value="1"/>
</dbReference>
<dbReference type="PROSITE" id="PS50059">
    <property type="entry name" value="FKBP_PPIASE"/>
    <property type="match status" value="1"/>
</dbReference>
<dbReference type="PANTHER" id="PTHR45779">
    <property type="entry name" value="PEPTIDYLPROLYL ISOMERASE"/>
    <property type="match status" value="1"/>
</dbReference>
<sequence>MQRIMRWGIAGMAAATLGALAFAQDEPSAPDVAQSAQWHNQQALALAKLHWQDGWRVLPGGLRWRPVSGDGSGVHPTVEDAVTLHYEGRLVDGTVFDSSYARGEPATFPLGRLIKAWQMAVPQMGLGDTIEIAVPAELGYGPRGKGPIPGGATMFFKIELLGIEGR</sequence>
<organism evidence="8 9">
    <name type="scientific">Sphingobium lignivorans</name>
    <dbReference type="NCBI Taxonomy" id="2735886"/>
    <lineage>
        <taxon>Bacteria</taxon>
        <taxon>Pseudomonadati</taxon>
        <taxon>Pseudomonadota</taxon>
        <taxon>Alphaproteobacteria</taxon>
        <taxon>Sphingomonadales</taxon>
        <taxon>Sphingomonadaceae</taxon>
        <taxon>Sphingobium</taxon>
    </lineage>
</organism>
<feature type="chain" id="PRO_5047326761" description="Peptidyl-prolyl cis-trans isomerase" evidence="6">
    <location>
        <begin position="24"/>
        <end position="166"/>
    </location>
</feature>
<name>A0ABR6NGU3_9SPHN</name>
<evidence type="ECO:0000256" key="1">
    <source>
        <dbReference type="ARBA" id="ARBA00000971"/>
    </source>
</evidence>
<keyword evidence="6" id="KW-0732">Signal</keyword>
<dbReference type="Pfam" id="PF00254">
    <property type="entry name" value="FKBP_C"/>
    <property type="match status" value="1"/>
</dbReference>
<evidence type="ECO:0000256" key="6">
    <source>
        <dbReference type="SAM" id="SignalP"/>
    </source>
</evidence>
<evidence type="ECO:0000313" key="8">
    <source>
        <dbReference type="EMBL" id="MBB5986502.1"/>
    </source>
</evidence>
<dbReference type="SUPFAM" id="SSF54534">
    <property type="entry name" value="FKBP-like"/>
    <property type="match status" value="1"/>
</dbReference>
<reference evidence="8 9" key="1">
    <citation type="submission" date="2020-08" db="EMBL/GenBank/DDBJ databases">
        <title>Exploring microbial biodiversity for novel pathways involved in the catabolism of aromatic compounds derived from lignin.</title>
        <authorList>
            <person name="Elkins J."/>
        </authorList>
    </citation>
    <scope>NUCLEOTIDE SEQUENCE [LARGE SCALE GENOMIC DNA]</scope>
    <source>
        <strain evidence="8 9">B1D3A</strain>
    </source>
</reference>
<comment type="caution">
    <text evidence="8">The sequence shown here is derived from an EMBL/GenBank/DDBJ whole genome shotgun (WGS) entry which is preliminary data.</text>
</comment>
<dbReference type="InterPro" id="IPR046357">
    <property type="entry name" value="PPIase_dom_sf"/>
</dbReference>
<feature type="domain" description="PPIase FKBP-type" evidence="7">
    <location>
        <begin position="79"/>
        <end position="164"/>
    </location>
</feature>
<evidence type="ECO:0000259" key="7">
    <source>
        <dbReference type="PROSITE" id="PS50059"/>
    </source>
</evidence>
<dbReference type="Proteomes" id="UP001138540">
    <property type="component" value="Unassembled WGS sequence"/>
</dbReference>
<accession>A0ABR6NGU3</accession>
<evidence type="ECO:0000256" key="5">
    <source>
        <dbReference type="RuleBase" id="RU003915"/>
    </source>
</evidence>